<feature type="region of interest" description="Disordered" evidence="2">
    <location>
        <begin position="1"/>
        <end position="23"/>
    </location>
</feature>
<sequence>MADTVGPETTAKRSRSPQRKTETAFRTIGEVADQLDLPQHVLRFWEKKFHQIRPVKRNGGRRYYRTEDIALLTEIRGLLHDQGYTIRGVQKLLRDGGMAKAVRARAQGSATLGKTAGGTTEKTASAPAAPKPDSRQIGMPFDLLSDMGSLKQALKTCLHELEAIHADIVARQSR</sequence>
<feature type="region of interest" description="Disordered" evidence="2">
    <location>
        <begin position="104"/>
        <end position="137"/>
    </location>
</feature>
<dbReference type="RefSeq" id="WP_379728920.1">
    <property type="nucleotide sequence ID" value="NZ_JBHRYJ010000004.1"/>
</dbReference>
<proteinExistence type="predicted"/>
<evidence type="ECO:0000256" key="1">
    <source>
        <dbReference type="ARBA" id="ARBA00023125"/>
    </source>
</evidence>
<dbReference type="InterPro" id="IPR009061">
    <property type="entry name" value="DNA-bd_dom_put_sf"/>
</dbReference>
<dbReference type="Pfam" id="PF13411">
    <property type="entry name" value="MerR_1"/>
    <property type="match status" value="1"/>
</dbReference>
<protein>
    <submittedName>
        <fullName evidence="4">MerR family transcriptional regulator</fullName>
    </submittedName>
</protein>
<organism evidence="4 5">
    <name type="scientific">Ferrovibrio xuzhouensis</name>
    <dbReference type="NCBI Taxonomy" id="1576914"/>
    <lineage>
        <taxon>Bacteria</taxon>
        <taxon>Pseudomonadati</taxon>
        <taxon>Pseudomonadota</taxon>
        <taxon>Alphaproteobacteria</taxon>
        <taxon>Rhodospirillales</taxon>
        <taxon>Rhodospirillaceae</taxon>
        <taxon>Ferrovibrio</taxon>
    </lineage>
</organism>
<name>A0ABV7VIP8_9PROT</name>
<dbReference type="InterPro" id="IPR047057">
    <property type="entry name" value="MerR_fam"/>
</dbReference>
<dbReference type="EMBL" id="JBHRYJ010000004">
    <property type="protein sequence ID" value="MFC3677381.1"/>
    <property type="molecule type" value="Genomic_DNA"/>
</dbReference>
<feature type="domain" description="HTH merR-type" evidence="3">
    <location>
        <begin position="27"/>
        <end position="95"/>
    </location>
</feature>
<comment type="caution">
    <text evidence="4">The sequence shown here is derived from an EMBL/GenBank/DDBJ whole genome shotgun (WGS) entry which is preliminary data.</text>
</comment>
<dbReference type="SUPFAM" id="SSF46955">
    <property type="entry name" value="Putative DNA-binding domain"/>
    <property type="match status" value="1"/>
</dbReference>
<keyword evidence="5" id="KW-1185">Reference proteome</keyword>
<gene>
    <name evidence="4" type="ORF">ACFOOQ_17640</name>
</gene>
<dbReference type="PANTHER" id="PTHR30204">
    <property type="entry name" value="REDOX-CYCLING DRUG-SENSING TRANSCRIPTIONAL ACTIVATOR SOXR"/>
    <property type="match status" value="1"/>
</dbReference>
<dbReference type="Proteomes" id="UP001595711">
    <property type="component" value="Unassembled WGS sequence"/>
</dbReference>
<dbReference type="InterPro" id="IPR000551">
    <property type="entry name" value="MerR-type_HTH_dom"/>
</dbReference>
<evidence type="ECO:0000256" key="2">
    <source>
        <dbReference type="SAM" id="MobiDB-lite"/>
    </source>
</evidence>
<dbReference type="SMART" id="SM00422">
    <property type="entry name" value="HTH_MERR"/>
    <property type="match status" value="1"/>
</dbReference>
<dbReference type="PANTHER" id="PTHR30204:SF15">
    <property type="entry name" value="BLL5018 PROTEIN"/>
    <property type="match status" value="1"/>
</dbReference>
<evidence type="ECO:0000259" key="3">
    <source>
        <dbReference type="PROSITE" id="PS50937"/>
    </source>
</evidence>
<evidence type="ECO:0000313" key="5">
    <source>
        <dbReference type="Proteomes" id="UP001595711"/>
    </source>
</evidence>
<keyword evidence="1" id="KW-0238">DNA-binding</keyword>
<dbReference type="CDD" id="cd04765">
    <property type="entry name" value="HTH_MlrA-like_sg2"/>
    <property type="match status" value="1"/>
</dbReference>
<accession>A0ABV7VIP8</accession>
<reference evidence="5" key="1">
    <citation type="journal article" date="2019" name="Int. J. Syst. Evol. Microbiol.">
        <title>The Global Catalogue of Microorganisms (GCM) 10K type strain sequencing project: providing services to taxonomists for standard genome sequencing and annotation.</title>
        <authorList>
            <consortium name="The Broad Institute Genomics Platform"/>
            <consortium name="The Broad Institute Genome Sequencing Center for Infectious Disease"/>
            <person name="Wu L."/>
            <person name="Ma J."/>
        </authorList>
    </citation>
    <scope>NUCLEOTIDE SEQUENCE [LARGE SCALE GENOMIC DNA]</scope>
    <source>
        <strain evidence="5">KCTC 42182</strain>
    </source>
</reference>
<evidence type="ECO:0000313" key="4">
    <source>
        <dbReference type="EMBL" id="MFC3677381.1"/>
    </source>
</evidence>
<feature type="compositionally biased region" description="Low complexity" evidence="2">
    <location>
        <begin position="108"/>
        <end position="126"/>
    </location>
</feature>
<dbReference type="Gene3D" id="1.10.1660.10">
    <property type="match status" value="1"/>
</dbReference>
<dbReference type="PROSITE" id="PS50937">
    <property type="entry name" value="HTH_MERR_2"/>
    <property type="match status" value="1"/>
</dbReference>